<keyword evidence="1" id="KW-0732">Signal</keyword>
<sequence>MKRMNLLALSGLGLLLASCSAGNADAPDGGRPPLPTGVEVRFPAAPANTYLSLLTQEGTSVYQRSVAAGATRIEVDPDGWKAEEKNAQDVTLLLPAGIVEGSVKANIGDAQARFLHWSMWQDHNTNGTRDDGETLNLMTHDRVAYASQPFTVSFKTAAPNMQQAWKLNGGWSRAEHYVYLPEGSQTYIRSLESNPVQRYTLHVETPITSQ</sequence>
<dbReference type="Proteomes" id="UP000552709">
    <property type="component" value="Unassembled WGS sequence"/>
</dbReference>
<proteinExistence type="predicted"/>
<protein>
    <recommendedName>
        <fullName evidence="4">Lipoprotein</fullName>
    </recommendedName>
</protein>
<name>A0A7W8NF54_9DEIO</name>
<evidence type="ECO:0008006" key="4">
    <source>
        <dbReference type="Google" id="ProtNLM"/>
    </source>
</evidence>
<evidence type="ECO:0000256" key="1">
    <source>
        <dbReference type="SAM" id="SignalP"/>
    </source>
</evidence>
<dbReference type="RefSeq" id="WP_184136176.1">
    <property type="nucleotide sequence ID" value="NZ_JACHFL010000014.1"/>
</dbReference>
<evidence type="ECO:0000313" key="3">
    <source>
        <dbReference type="Proteomes" id="UP000552709"/>
    </source>
</evidence>
<dbReference type="PROSITE" id="PS51257">
    <property type="entry name" value="PROKAR_LIPOPROTEIN"/>
    <property type="match status" value="1"/>
</dbReference>
<feature type="chain" id="PRO_5031043433" description="Lipoprotein" evidence="1">
    <location>
        <begin position="24"/>
        <end position="210"/>
    </location>
</feature>
<gene>
    <name evidence="2" type="ORF">HNQ08_004156</name>
</gene>
<evidence type="ECO:0000313" key="2">
    <source>
        <dbReference type="EMBL" id="MBB5365039.1"/>
    </source>
</evidence>
<accession>A0A7W8NF54</accession>
<dbReference type="AlphaFoldDB" id="A0A7W8NF54"/>
<keyword evidence="3" id="KW-1185">Reference proteome</keyword>
<dbReference type="EMBL" id="JACHFL010000014">
    <property type="protein sequence ID" value="MBB5365039.1"/>
    <property type="molecule type" value="Genomic_DNA"/>
</dbReference>
<comment type="caution">
    <text evidence="2">The sequence shown here is derived from an EMBL/GenBank/DDBJ whole genome shotgun (WGS) entry which is preliminary data.</text>
</comment>
<feature type="signal peptide" evidence="1">
    <location>
        <begin position="1"/>
        <end position="23"/>
    </location>
</feature>
<organism evidence="2 3">
    <name type="scientific">Deinococcus humi</name>
    <dbReference type="NCBI Taxonomy" id="662880"/>
    <lineage>
        <taxon>Bacteria</taxon>
        <taxon>Thermotogati</taxon>
        <taxon>Deinococcota</taxon>
        <taxon>Deinococci</taxon>
        <taxon>Deinococcales</taxon>
        <taxon>Deinococcaceae</taxon>
        <taxon>Deinococcus</taxon>
    </lineage>
</organism>
<reference evidence="2 3" key="1">
    <citation type="submission" date="2020-08" db="EMBL/GenBank/DDBJ databases">
        <title>Genomic Encyclopedia of Type Strains, Phase IV (KMG-IV): sequencing the most valuable type-strain genomes for metagenomic binning, comparative biology and taxonomic classification.</title>
        <authorList>
            <person name="Goeker M."/>
        </authorList>
    </citation>
    <scope>NUCLEOTIDE SEQUENCE [LARGE SCALE GENOMIC DNA]</scope>
    <source>
        <strain evidence="2 3">DSM 27939</strain>
    </source>
</reference>